<evidence type="ECO:0000256" key="1">
    <source>
        <dbReference type="ARBA" id="ARBA00004323"/>
    </source>
</evidence>
<dbReference type="InterPro" id="IPR026071">
    <property type="entry name" value="Glyco_Hydrolase_99"/>
</dbReference>
<proteinExistence type="predicted"/>
<keyword evidence="5" id="KW-1133">Transmembrane helix</keyword>
<keyword evidence="9" id="KW-1185">Reference proteome</keyword>
<dbReference type="GO" id="GO:0004559">
    <property type="term" value="F:alpha-mannosidase activity"/>
    <property type="evidence" value="ECO:0007669"/>
    <property type="project" value="TreeGrafter"/>
</dbReference>
<organism evidence="8 9">
    <name type="scientific">Rubripirellula reticaptiva</name>
    <dbReference type="NCBI Taxonomy" id="2528013"/>
    <lineage>
        <taxon>Bacteria</taxon>
        <taxon>Pseudomonadati</taxon>
        <taxon>Planctomycetota</taxon>
        <taxon>Planctomycetia</taxon>
        <taxon>Pirellulales</taxon>
        <taxon>Pirellulaceae</taxon>
        <taxon>Rubripirellula</taxon>
    </lineage>
</organism>
<keyword evidence="4" id="KW-0735">Signal-anchor</keyword>
<dbReference type="PANTHER" id="PTHR13572:SF4">
    <property type="entry name" value="RE57134P"/>
    <property type="match status" value="1"/>
</dbReference>
<dbReference type="PANTHER" id="PTHR13572">
    <property type="entry name" value="ENDO-ALPHA-1,2-MANNOSIDASE"/>
    <property type="match status" value="1"/>
</dbReference>
<dbReference type="CDD" id="cd11575">
    <property type="entry name" value="GH99_GH71_like_3"/>
    <property type="match status" value="1"/>
</dbReference>
<accession>A0A5C6EG79</accession>
<keyword evidence="6" id="KW-0333">Golgi apparatus</keyword>
<dbReference type="Pfam" id="PF16317">
    <property type="entry name" value="Glyco_hydro_99"/>
    <property type="match status" value="1"/>
</dbReference>
<reference evidence="8 9" key="1">
    <citation type="submission" date="2019-02" db="EMBL/GenBank/DDBJ databases">
        <title>Deep-cultivation of Planctomycetes and their phenomic and genomic characterization uncovers novel biology.</title>
        <authorList>
            <person name="Wiegand S."/>
            <person name="Jogler M."/>
            <person name="Boedeker C."/>
            <person name="Pinto D."/>
            <person name="Vollmers J."/>
            <person name="Rivas-Marin E."/>
            <person name="Kohn T."/>
            <person name="Peeters S.H."/>
            <person name="Heuer A."/>
            <person name="Rast P."/>
            <person name="Oberbeckmann S."/>
            <person name="Bunk B."/>
            <person name="Jeske O."/>
            <person name="Meyerdierks A."/>
            <person name="Storesund J.E."/>
            <person name="Kallscheuer N."/>
            <person name="Luecker S."/>
            <person name="Lage O.M."/>
            <person name="Pohl T."/>
            <person name="Merkel B.J."/>
            <person name="Hornburger P."/>
            <person name="Mueller R.-W."/>
            <person name="Bruemmer F."/>
            <person name="Labrenz M."/>
            <person name="Spormann A.M."/>
            <person name="Op Den Camp H."/>
            <person name="Overmann J."/>
            <person name="Amann R."/>
            <person name="Jetten M.S.M."/>
            <person name="Mascher T."/>
            <person name="Medema M.H."/>
            <person name="Devos D.P."/>
            <person name="Kaster A.-K."/>
            <person name="Ovreas L."/>
            <person name="Rohde M."/>
            <person name="Galperin M.Y."/>
            <person name="Jogler C."/>
        </authorList>
    </citation>
    <scope>NUCLEOTIDE SEQUENCE [LARGE SCALE GENOMIC DNA]</scope>
    <source>
        <strain evidence="8 9">Poly59</strain>
    </source>
</reference>
<keyword evidence="7" id="KW-0472">Membrane</keyword>
<evidence type="ECO:0000256" key="3">
    <source>
        <dbReference type="ARBA" id="ARBA00022801"/>
    </source>
</evidence>
<name>A0A5C6EG79_9BACT</name>
<dbReference type="AlphaFoldDB" id="A0A5C6EG79"/>
<comment type="caution">
    <text evidence="8">The sequence shown here is derived from an EMBL/GenBank/DDBJ whole genome shotgun (WGS) entry which is preliminary data.</text>
</comment>
<gene>
    <name evidence="8" type="ORF">Poly59_57240</name>
</gene>
<dbReference type="Gene3D" id="3.20.20.80">
    <property type="entry name" value="Glycosidases"/>
    <property type="match status" value="1"/>
</dbReference>
<comment type="subcellular location">
    <subcellularLocation>
        <location evidence="1">Golgi apparatus membrane</location>
        <topology evidence="1">Single-pass type II membrane protein</topology>
    </subcellularLocation>
</comment>
<dbReference type="EMBL" id="SJPX01000006">
    <property type="protein sequence ID" value="TWU46751.1"/>
    <property type="molecule type" value="Genomic_DNA"/>
</dbReference>
<evidence type="ECO:0000313" key="8">
    <source>
        <dbReference type="EMBL" id="TWU46751.1"/>
    </source>
</evidence>
<evidence type="ECO:0000313" key="9">
    <source>
        <dbReference type="Proteomes" id="UP000317977"/>
    </source>
</evidence>
<keyword evidence="2" id="KW-0812">Transmembrane</keyword>
<evidence type="ECO:0000256" key="6">
    <source>
        <dbReference type="ARBA" id="ARBA00023034"/>
    </source>
</evidence>
<evidence type="ECO:0000256" key="5">
    <source>
        <dbReference type="ARBA" id="ARBA00022989"/>
    </source>
</evidence>
<keyword evidence="3" id="KW-0378">Hydrolase</keyword>
<evidence type="ECO:0008006" key="10">
    <source>
        <dbReference type="Google" id="ProtNLM"/>
    </source>
</evidence>
<evidence type="ECO:0000256" key="4">
    <source>
        <dbReference type="ARBA" id="ARBA00022968"/>
    </source>
</evidence>
<sequence>MKIVQAAITMAFVICWIFGFAAIAQSPDDSRPPRPLMLAHYMPWFVAKPVNQAWGFHWTMNQFNPDEFEPNAVGKGTQSVRQRSIASEYYPSIGPYDSSDVDVIEYHLLLMKVAGIDGVIVDWYGIQPCYDYPILHRNTTTLIDQANKMGMKFAICYEDQTLGPLIEQGLVKESERVEHVASEIAWLNKNWFSLDNYVRLGGKPAMLSFGNAGLSNEQWTECIGRLTFPIAYFSEHHRRDGATGAFDWPIPGPGMDAVDRFYRDSPEWEAAIPVVFPRFVDFYGEAKVRESYPDIEDADGETFRVTLARALASKAAFAQIATWNDWGEGTVIEPSVEFGDRDLKHLQTQLLGQQADPTALALPGKLLEFRKSNGATKDELDRVADWIGTGEYAKAKSWLRQR</sequence>
<evidence type="ECO:0000256" key="7">
    <source>
        <dbReference type="ARBA" id="ARBA00023136"/>
    </source>
</evidence>
<dbReference type="OrthoDB" id="9816564at2"/>
<dbReference type="Proteomes" id="UP000317977">
    <property type="component" value="Unassembled WGS sequence"/>
</dbReference>
<protein>
    <recommendedName>
        <fullName evidence="10">Glycosyl hydrolase family 71</fullName>
    </recommendedName>
</protein>
<evidence type="ECO:0000256" key="2">
    <source>
        <dbReference type="ARBA" id="ARBA00022692"/>
    </source>
</evidence>